<dbReference type="SUPFAM" id="SSF90123">
    <property type="entry name" value="ABC transporter transmembrane region"/>
    <property type="match status" value="2"/>
</dbReference>
<dbReference type="PANTHER" id="PTHR24223">
    <property type="entry name" value="ATP-BINDING CASSETTE SUB-FAMILY C"/>
    <property type="match status" value="1"/>
</dbReference>
<dbReference type="Gene3D" id="1.20.1560.10">
    <property type="entry name" value="ABC transporter type 1, transmembrane domain"/>
    <property type="match status" value="2"/>
</dbReference>
<feature type="transmembrane region" description="Helical" evidence="9">
    <location>
        <begin position="1128"/>
        <end position="1148"/>
    </location>
</feature>
<accession>A0A371CZ69</accession>
<evidence type="ECO:0000256" key="5">
    <source>
        <dbReference type="ARBA" id="ARBA00022741"/>
    </source>
</evidence>
<feature type="transmembrane region" description="Helical" evidence="9">
    <location>
        <begin position="994"/>
        <end position="1013"/>
    </location>
</feature>
<feature type="transmembrane region" description="Helical" evidence="9">
    <location>
        <begin position="1081"/>
        <end position="1108"/>
    </location>
</feature>
<dbReference type="PROSITE" id="PS50893">
    <property type="entry name" value="ABC_TRANSPORTER_2"/>
    <property type="match status" value="2"/>
</dbReference>
<dbReference type="PROSITE" id="PS00211">
    <property type="entry name" value="ABC_TRANSPORTER_1"/>
    <property type="match status" value="1"/>
</dbReference>
<keyword evidence="12" id="KW-0378">Hydrolase</keyword>
<feature type="domain" description="ABC transporter" evidence="10">
    <location>
        <begin position="1283"/>
        <end position="1533"/>
    </location>
</feature>
<evidence type="ECO:0000256" key="1">
    <source>
        <dbReference type="ARBA" id="ARBA00004141"/>
    </source>
</evidence>
<dbReference type="STRING" id="139420.A0A371CZ69"/>
<dbReference type="CDD" id="cd03250">
    <property type="entry name" value="ABCC_MRP_domain1"/>
    <property type="match status" value="1"/>
</dbReference>
<keyword evidence="3 9" id="KW-0812">Transmembrane</keyword>
<dbReference type="InterPro" id="IPR017871">
    <property type="entry name" value="ABC_transporter-like_CS"/>
</dbReference>
<feature type="domain" description="ABC transporter" evidence="10">
    <location>
        <begin position="630"/>
        <end position="870"/>
    </location>
</feature>
<organism evidence="12 13">
    <name type="scientific">Lentinus brumalis</name>
    <dbReference type="NCBI Taxonomy" id="2498619"/>
    <lineage>
        <taxon>Eukaryota</taxon>
        <taxon>Fungi</taxon>
        <taxon>Dikarya</taxon>
        <taxon>Basidiomycota</taxon>
        <taxon>Agaricomycotina</taxon>
        <taxon>Agaricomycetes</taxon>
        <taxon>Polyporales</taxon>
        <taxon>Polyporaceae</taxon>
        <taxon>Lentinus</taxon>
    </lineage>
</organism>
<dbReference type="InterPro" id="IPR050173">
    <property type="entry name" value="ABC_transporter_C-like"/>
</dbReference>
<keyword evidence="8 9" id="KW-0472">Membrane</keyword>
<evidence type="ECO:0000259" key="11">
    <source>
        <dbReference type="PROSITE" id="PS50929"/>
    </source>
</evidence>
<dbReference type="OrthoDB" id="6500128at2759"/>
<dbReference type="CDD" id="cd03244">
    <property type="entry name" value="ABCC_MRP_domain2"/>
    <property type="match status" value="1"/>
</dbReference>
<feature type="transmembrane region" description="Helical" evidence="9">
    <location>
        <begin position="445"/>
        <end position="465"/>
    </location>
</feature>
<dbReference type="InterPro" id="IPR036640">
    <property type="entry name" value="ABC1_TM_sf"/>
</dbReference>
<dbReference type="GO" id="GO:0016020">
    <property type="term" value="C:membrane"/>
    <property type="evidence" value="ECO:0007669"/>
    <property type="project" value="UniProtKB-SubCell"/>
</dbReference>
<feature type="transmembrane region" description="Helical" evidence="9">
    <location>
        <begin position="29"/>
        <end position="52"/>
    </location>
</feature>
<protein>
    <submittedName>
        <fullName evidence="12">P-loop containing nucleoside triphosphate hydrolase protein</fullName>
    </submittedName>
</protein>
<reference evidence="12 13" key="1">
    <citation type="journal article" date="2018" name="Biotechnol. Biofuels">
        <title>Integrative visual omics of the white-rot fungus Polyporus brumalis exposes the biotechnological potential of its oxidative enzymes for delignifying raw plant biomass.</title>
        <authorList>
            <person name="Miyauchi S."/>
            <person name="Rancon A."/>
            <person name="Drula E."/>
            <person name="Hage H."/>
            <person name="Chaduli D."/>
            <person name="Favel A."/>
            <person name="Grisel S."/>
            <person name="Henrissat B."/>
            <person name="Herpoel-Gimbert I."/>
            <person name="Ruiz-Duenas F.J."/>
            <person name="Chevret D."/>
            <person name="Hainaut M."/>
            <person name="Lin J."/>
            <person name="Wang M."/>
            <person name="Pangilinan J."/>
            <person name="Lipzen A."/>
            <person name="Lesage-Meessen L."/>
            <person name="Navarro D."/>
            <person name="Riley R."/>
            <person name="Grigoriev I.V."/>
            <person name="Zhou S."/>
            <person name="Raouche S."/>
            <person name="Rosso M.N."/>
        </authorList>
    </citation>
    <scope>NUCLEOTIDE SEQUENCE [LARGE SCALE GENOMIC DNA]</scope>
    <source>
        <strain evidence="12 13">BRFM 1820</strain>
    </source>
</reference>
<keyword evidence="13" id="KW-1185">Reference proteome</keyword>
<feature type="transmembrane region" description="Helical" evidence="9">
    <location>
        <begin position="137"/>
        <end position="156"/>
    </location>
</feature>
<evidence type="ECO:0000313" key="13">
    <source>
        <dbReference type="Proteomes" id="UP000256964"/>
    </source>
</evidence>
<evidence type="ECO:0000256" key="8">
    <source>
        <dbReference type="ARBA" id="ARBA00023136"/>
    </source>
</evidence>
<dbReference type="GO" id="GO:0005524">
    <property type="term" value="F:ATP binding"/>
    <property type="evidence" value="ECO:0007669"/>
    <property type="project" value="UniProtKB-KW"/>
</dbReference>
<evidence type="ECO:0000256" key="4">
    <source>
        <dbReference type="ARBA" id="ARBA00022737"/>
    </source>
</evidence>
<feature type="transmembrane region" description="Helical" evidence="9">
    <location>
        <begin position="528"/>
        <end position="549"/>
    </location>
</feature>
<evidence type="ECO:0000256" key="9">
    <source>
        <dbReference type="SAM" id="Phobius"/>
    </source>
</evidence>
<dbReference type="InterPro" id="IPR003593">
    <property type="entry name" value="AAA+_ATPase"/>
</dbReference>
<keyword evidence="6" id="KW-0067">ATP-binding</keyword>
<name>A0A371CZ69_9APHY</name>
<feature type="transmembrane region" description="Helical" evidence="9">
    <location>
        <begin position="64"/>
        <end position="84"/>
    </location>
</feature>
<dbReference type="Proteomes" id="UP000256964">
    <property type="component" value="Unassembled WGS sequence"/>
</dbReference>
<feature type="transmembrane region" description="Helical" evidence="9">
    <location>
        <begin position="951"/>
        <end position="974"/>
    </location>
</feature>
<dbReference type="SMART" id="SM00382">
    <property type="entry name" value="AAA"/>
    <property type="match status" value="2"/>
</dbReference>
<keyword evidence="5" id="KW-0547">Nucleotide-binding</keyword>
<feature type="transmembrane region" description="Helical" evidence="9">
    <location>
        <begin position="96"/>
        <end position="117"/>
    </location>
</feature>
<evidence type="ECO:0000259" key="10">
    <source>
        <dbReference type="PROSITE" id="PS50893"/>
    </source>
</evidence>
<keyword evidence="4" id="KW-0677">Repeat</keyword>
<dbReference type="Gene3D" id="3.40.50.300">
    <property type="entry name" value="P-loop containing nucleotide triphosphate hydrolases"/>
    <property type="match status" value="2"/>
</dbReference>
<dbReference type="Pfam" id="PF00005">
    <property type="entry name" value="ABC_tran"/>
    <property type="match status" value="2"/>
</dbReference>
<dbReference type="PANTHER" id="PTHR24223:SF356">
    <property type="entry name" value="ATP-BINDING CASSETTE TRANSPORTER ABC4"/>
    <property type="match status" value="1"/>
</dbReference>
<dbReference type="GO" id="GO:0140359">
    <property type="term" value="F:ABC-type transporter activity"/>
    <property type="evidence" value="ECO:0007669"/>
    <property type="project" value="InterPro"/>
</dbReference>
<evidence type="ECO:0000256" key="6">
    <source>
        <dbReference type="ARBA" id="ARBA00022840"/>
    </source>
</evidence>
<dbReference type="FunFam" id="1.20.1560.10:FF:000013">
    <property type="entry name" value="ABC transporter C family member 2"/>
    <property type="match status" value="1"/>
</dbReference>
<feature type="domain" description="ABC transmembrane type-1" evidence="11">
    <location>
        <begin position="955"/>
        <end position="1221"/>
    </location>
</feature>
<dbReference type="EMBL" id="KZ857436">
    <property type="protein sequence ID" value="RDX45565.1"/>
    <property type="molecule type" value="Genomic_DNA"/>
</dbReference>
<keyword evidence="2" id="KW-0813">Transport</keyword>
<dbReference type="PROSITE" id="PS50929">
    <property type="entry name" value="ABC_TM1F"/>
    <property type="match status" value="2"/>
</dbReference>
<dbReference type="Pfam" id="PF00664">
    <property type="entry name" value="ABC_membrane"/>
    <property type="match status" value="2"/>
</dbReference>
<feature type="transmembrane region" description="Helical" evidence="9">
    <location>
        <begin position="266"/>
        <end position="288"/>
    </location>
</feature>
<dbReference type="InterPro" id="IPR011527">
    <property type="entry name" value="ABC1_TM_dom"/>
</dbReference>
<proteinExistence type="predicted"/>
<dbReference type="FunFam" id="3.40.50.300:FF:000630">
    <property type="entry name" value="ATP-binding cassette (ABC) transporter, putative"/>
    <property type="match status" value="1"/>
</dbReference>
<evidence type="ECO:0000256" key="3">
    <source>
        <dbReference type="ARBA" id="ARBA00022692"/>
    </source>
</evidence>
<dbReference type="GO" id="GO:0016887">
    <property type="term" value="F:ATP hydrolysis activity"/>
    <property type="evidence" value="ECO:0007669"/>
    <property type="project" value="InterPro"/>
</dbReference>
<evidence type="ECO:0000256" key="2">
    <source>
        <dbReference type="ARBA" id="ARBA00022448"/>
    </source>
</evidence>
<sequence length="1550" mass="172441">MDEISLVEAQPDTHRPLRRPSSLDEPPSYVLYDTLSFISVVALLVLSVVTLVLETRFGQESRAIVLTFYAFQSAAFTYAAVLVASSSRWTARAHCSARSVAVQKCSILLLLWAVYIYRDVWPLATDGRSPADEREGLLLWVKVVLLTFAAVILPLISPRRPAFGVPVWDATVRAEQTASILSLVTYSWMNPFIKFSAKLHANKGKLEQDQLPHLPVERTVEHMIDASYKYVDPIEADASGDKRQKWNVAWGLLWVFRWEEALMGTMVALASFASFLAPLSIRHILAYIESGPDREAVRPWVWIAALLLGSMTVSLAMQFYHYVSTTVVMRTQAVLTQLMYDHSLRMRAKCSKPRSAGKPKPREVVSIAKLIAGAFDRVMSYVPGTAQAQHAQPEETYEDMPAINNLVTTDLKTVTDASTFLWLVFLETPLQIALSLYFLYQILGWSTFVGVSVMIVLLPFADWLNDLARKYGKEKKQQSDQRVTLVIQMLKNIRTVKLLGWEPEQASKVEAKRSEELKRTRKINMTQIWMNFIKTFIPLLVMLASYATYTLVMKRELSASVVFSSISLFEILRSQLGFLLFRIPILIDGKVSLDRINRLFRESELLDLFATPDQERPTPYMPNTAKDIVIRDARFTWTDSGTTAGTPCTEEFSLSITEEVRFKGAGLHLIHGPTACGKTSLLMALLGEMHHMPLGRDSVFYGPRDHVGGIAYVAQEPWILQETVRNNILFGTPFDEDRYKKTLYSCALGPDLAGWGKLDLTEVGERGVTLSGGQKARIALARAVYSHCPMVFIDDVLAALDNSTVMHIVNQCLRGELLRGRTVLLVSNNVAVVRPQADHVYEMLPGGIIRPNEIRLHKTLEKCAAEDVVLGDAGSCASSTIVEDSTKVTSDAGSAKGKDAAVDDWRDIMIAEDVLPASPRAASAFPSVQPEETPSASSWLLVLRSMSSRPVLYWLVFLGALLLSNLVVNAQFWLLGYWAKQYSHGPVSTASVSWFLGIYSALLMAATISDFASRAMHMKGSLRACAAIHKKLMDSVLGTTLKRLEDTPTSQIIARCTGDIGAVDGQIVPSLFTLLDYRAFLVVRLVMVMVVAPIFIIGVAAVAIAGTACARVYMAAQRPVKQEEASTRAPILGLLNTTLAGLVSVRAYGVQERFRQQMFERIDRWTRASNTFFNLNRWMTVRVDSMASLFTVSLAIYLTYFAKLDASNIGFSLSMAIAASTKVFEWVRTFNALDLAGVSLERIEEYLKFEREEELMGSGEHGYSKELAEFESQTPDWPATGDLEVRDLIASYGNANDDPEVLKGLTFSVRSGERIGIVGRTGSGKSTLTLALLRCIFTNLSPRLNSRFVKTGEVLYSGRSIGTLDLPVLRKNITIIPQNPELFAGDIRQNLDPFSQYTEAELNRALLSAQGLSETDPRARDGMKLDTRISGDGDLSAGERQIIALARAIVRKSKLLIMDEATSSIDHATDERIQSSLREHLDHDVTVLTVAHRLGTICDYDKVMVLNSGRMVEFDAPGVLLSEQDSYFRRLVDDSPEQEREALYSAIRRV</sequence>
<evidence type="ECO:0000313" key="12">
    <source>
        <dbReference type="EMBL" id="RDX45565.1"/>
    </source>
</evidence>
<dbReference type="InterPro" id="IPR003439">
    <property type="entry name" value="ABC_transporter-like_ATP-bd"/>
</dbReference>
<feature type="domain" description="ABC transmembrane type-1" evidence="11">
    <location>
        <begin position="261"/>
        <end position="588"/>
    </location>
</feature>
<dbReference type="SUPFAM" id="SSF52540">
    <property type="entry name" value="P-loop containing nucleoside triphosphate hydrolases"/>
    <property type="match status" value="2"/>
</dbReference>
<keyword evidence="7 9" id="KW-1133">Transmembrane helix</keyword>
<evidence type="ECO:0000256" key="7">
    <source>
        <dbReference type="ARBA" id="ARBA00022989"/>
    </source>
</evidence>
<gene>
    <name evidence="12" type="ORF">OH76DRAFT_1407954</name>
</gene>
<feature type="transmembrane region" description="Helical" evidence="9">
    <location>
        <begin position="300"/>
        <end position="320"/>
    </location>
</feature>
<dbReference type="InterPro" id="IPR027417">
    <property type="entry name" value="P-loop_NTPase"/>
</dbReference>
<comment type="subcellular location">
    <subcellularLocation>
        <location evidence="1">Membrane</location>
        <topology evidence="1">Multi-pass membrane protein</topology>
    </subcellularLocation>
</comment>
<dbReference type="CDD" id="cd18604">
    <property type="entry name" value="ABC_6TM_VMR1_D2_like"/>
    <property type="match status" value="1"/>
</dbReference>
<dbReference type="CDD" id="cd18596">
    <property type="entry name" value="ABC_6TM_VMR1_D1_like"/>
    <property type="match status" value="1"/>
</dbReference>